<accession>A0A0V1JPR7</accession>
<keyword evidence="4" id="KW-0472">Membrane</keyword>
<dbReference type="Gene3D" id="3.30.2450.30">
    <property type="match status" value="1"/>
</dbReference>
<dbReference type="Pfam" id="PF04845">
    <property type="entry name" value="PurA"/>
    <property type="match status" value="1"/>
</dbReference>
<evidence type="ECO:0000256" key="2">
    <source>
        <dbReference type="ARBA" id="ARBA00023125"/>
    </source>
</evidence>
<dbReference type="GO" id="GO:0005634">
    <property type="term" value="C:nucleus"/>
    <property type="evidence" value="ECO:0007669"/>
    <property type="project" value="TreeGrafter"/>
</dbReference>
<dbReference type="PANTHER" id="PTHR12611">
    <property type="entry name" value="PUR-TRANSCRIPTIONAL ACTIVATOR"/>
    <property type="match status" value="1"/>
</dbReference>
<dbReference type="EMBL" id="JYDV01000064">
    <property type="protein sequence ID" value="KRZ36976.1"/>
    <property type="molecule type" value="Genomic_DNA"/>
</dbReference>
<feature type="transmembrane region" description="Helical" evidence="4">
    <location>
        <begin position="155"/>
        <end position="174"/>
    </location>
</feature>
<dbReference type="GO" id="GO:0000981">
    <property type="term" value="F:DNA-binding transcription factor activity, RNA polymerase II-specific"/>
    <property type="evidence" value="ECO:0007669"/>
    <property type="project" value="TreeGrafter"/>
</dbReference>
<dbReference type="GO" id="GO:0000977">
    <property type="term" value="F:RNA polymerase II transcription regulatory region sequence-specific DNA binding"/>
    <property type="evidence" value="ECO:0007669"/>
    <property type="project" value="InterPro"/>
</dbReference>
<gene>
    <name evidence="5" type="primary">Pura</name>
    <name evidence="5" type="ORF">T4C_283</name>
</gene>
<evidence type="ECO:0000256" key="3">
    <source>
        <dbReference type="SAM" id="MobiDB-lite"/>
    </source>
</evidence>
<reference evidence="5 6" key="1">
    <citation type="submission" date="2015-01" db="EMBL/GenBank/DDBJ databases">
        <title>Evolution of Trichinella species and genotypes.</title>
        <authorList>
            <person name="Korhonen P.K."/>
            <person name="Edoardo P."/>
            <person name="Giuseppe L.R."/>
            <person name="Gasser R.B."/>
        </authorList>
    </citation>
    <scope>NUCLEOTIDE SEQUENCE [LARGE SCALE GENOMIC DNA]</scope>
    <source>
        <strain evidence="5">ISS176</strain>
    </source>
</reference>
<dbReference type="GO" id="GO:0032422">
    <property type="term" value="F:purine-rich negative regulatory element binding"/>
    <property type="evidence" value="ECO:0007669"/>
    <property type="project" value="InterPro"/>
</dbReference>
<evidence type="ECO:0000256" key="4">
    <source>
        <dbReference type="SAM" id="Phobius"/>
    </source>
</evidence>
<dbReference type="PANTHER" id="PTHR12611:SF0">
    <property type="entry name" value="PURINE-RICH BINDING PROTEIN-ALPHA, ISOFORM B"/>
    <property type="match status" value="1"/>
</dbReference>
<keyword evidence="4" id="KW-1133">Transmembrane helix</keyword>
<evidence type="ECO:0000313" key="5">
    <source>
        <dbReference type="EMBL" id="KRZ36976.1"/>
    </source>
</evidence>
<organism evidence="5 6">
    <name type="scientific">Trichinella pseudospiralis</name>
    <name type="common">Parasitic roundworm</name>
    <dbReference type="NCBI Taxonomy" id="6337"/>
    <lineage>
        <taxon>Eukaryota</taxon>
        <taxon>Metazoa</taxon>
        <taxon>Ecdysozoa</taxon>
        <taxon>Nematoda</taxon>
        <taxon>Enoplea</taxon>
        <taxon>Dorylaimia</taxon>
        <taxon>Trichinellida</taxon>
        <taxon>Trichinellidae</taxon>
        <taxon>Trichinella</taxon>
    </lineage>
</organism>
<keyword evidence="2" id="KW-0238">DNA-binding</keyword>
<feature type="region of interest" description="Disordered" evidence="3">
    <location>
        <begin position="249"/>
        <end position="274"/>
    </location>
</feature>
<comment type="caution">
    <text evidence="5">The sequence shown here is derived from an EMBL/GenBank/DDBJ whole genome shotgun (WGS) entry which is preliminary data.</text>
</comment>
<comment type="similarity">
    <text evidence="1">Belongs to the PUR DNA-binding protein family.</text>
</comment>
<protein>
    <submittedName>
        <fullName evidence="5">Transcriptional activator protein Pur-alpha</fullName>
    </submittedName>
</protein>
<dbReference type="AlphaFoldDB" id="A0A0V1JPR7"/>
<name>A0A0V1JPR7_TRIPS</name>
<dbReference type="FunFam" id="3.30.2450.30:FF:000003">
    <property type="entry name" value="Histone acetyltransferase"/>
    <property type="match status" value="1"/>
</dbReference>
<evidence type="ECO:0000256" key="1">
    <source>
        <dbReference type="ARBA" id="ARBA00009251"/>
    </source>
</evidence>
<proteinExistence type="inferred from homology"/>
<dbReference type="Proteomes" id="UP000054826">
    <property type="component" value="Unassembled WGS sequence"/>
</dbReference>
<dbReference type="Gene3D" id="3.10.450.700">
    <property type="match status" value="1"/>
</dbReference>
<keyword evidence="4" id="KW-0812">Transmembrane</keyword>
<evidence type="ECO:0000313" key="6">
    <source>
        <dbReference type="Proteomes" id="UP000054826"/>
    </source>
</evidence>
<dbReference type="SMART" id="SM00712">
    <property type="entry name" value="PUR"/>
    <property type="match status" value="3"/>
</dbReference>
<sequence>MTSEAPPTFGEEQELASRMLQIQSKRFYLDVKENERGRFIKIAEVGAGGRKSRLLMSMAAASEFRSRLAKMDEYYQSLCEADSTLASENGLLKSDIIFQSTRRYYLDLKENARGKFLRVTQVMRRGAPRSQIAIPAQGMAKLVETLDDLLNSCTIFFVCFFFLSFSFQALYFNLDYMMKLPEGLRVHMDNKVFYCDVRQNARGVFMRISEVRPDMRSSILIPEKGFVSFRNYFIDVCEELAKDAVKNSLPEGDSAVESDKEGGAASKTVASSSA</sequence>
<dbReference type="InterPro" id="IPR006628">
    <property type="entry name" value="PUR-bd_fam"/>
</dbReference>